<dbReference type="Pfam" id="PF03083">
    <property type="entry name" value="MtN3_slv"/>
    <property type="match status" value="1"/>
</dbReference>
<dbReference type="AlphaFoldDB" id="A0A0D9V2Q0"/>
<accession>A0A0D9V2Q0</accession>
<feature type="transmembrane region" description="Helical" evidence="1">
    <location>
        <begin position="23"/>
        <end position="43"/>
    </location>
</feature>
<organism evidence="2 3">
    <name type="scientific">Leersia perrieri</name>
    <dbReference type="NCBI Taxonomy" id="77586"/>
    <lineage>
        <taxon>Eukaryota</taxon>
        <taxon>Viridiplantae</taxon>
        <taxon>Streptophyta</taxon>
        <taxon>Embryophyta</taxon>
        <taxon>Tracheophyta</taxon>
        <taxon>Spermatophyta</taxon>
        <taxon>Magnoliopsida</taxon>
        <taxon>Liliopsida</taxon>
        <taxon>Poales</taxon>
        <taxon>Poaceae</taxon>
        <taxon>BOP clade</taxon>
        <taxon>Oryzoideae</taxon>
        <taxon>Oryzeae</taxon>
        <taxon>Oryzinae</taxon>
        <taxon>Leersia</taxon>
    </lineage>
</organism>
<dbReference type="HOGENOM" id="CLU_175104_0_0_1"/>
<dbReference type="InterPro" id="IPR004316">
    <property type="entry name" value="SWEET_rpt"/>
</dbReference>
<dbReference type="GO" id="GO:0016020">
    <property type="term" value="C:membrane"/>
    <property type="evidence" value="ECO:0007669"/>
    <property type="project" value="InterPro"/>
</dbReference>
<name>A0A0D9V2Q0_9ORYZ</name>
<evidence type="ECO:0000313" key="2">
    <source>
        <dbReference type="EnsemblPlants" id="LPERR01G18890.1"/>
    </source>
</evidence>
<dbReference type="EnsemblPlants" id="LPERR01G18890.1">
    <property type="protein sequence ID" value="LPERR01G18890.1"/>
    <property type="gene ID" value="LPERR01G18890"/>
</dbReference>
<reference evidence="3" key="2">
    <citation type="submission" date="2013-12" db="EMBL/GenBank/DDBJ databases">
        <authorList>
            <person name="Yu Y."/>
            <person name="Lee S."/>
            <person name="de Baynast K."/>
            <person name="Wissotski M."/>
            <person name="Liu L."/>
            <person name="Talag J."/>
            <person name="Goicoechea J."/>
            <person name="Angelova A."/>
            <person name="Jetty R."/>
            <person name="Kudrna D."/>
            <person name="Golser W."/>
            <person name="Rivera L."/>
            <person name="Zhang J."/>
            <person name="Wing R."/>
        </authorList>
    </citation>
    <scope>NUCLEOTIDE SEQUENCE</scope>
</reference>
<keyword evidence="1" id="KW-0812">Transmembrane</keyword>
<reference evidence="2 3" key="1">
    <citation type="submission" date="2012-08" db="EMBL/GenBank/DDBJ databases">
        <title>Oryza genome evolution.</title>
        <authorList>
            <person name="Wing R.A."/>
        </authorList>
    </citation>
    <scope>NUCLEOTIDE SEQUENCE</scope>
</reference>
<reference evidence="2" key="3">
    <citation type="submission" date="2015-04" db="UniProtKB">
        <authorList>
            <consortium name="EnsemblPlants"/>
        </authorList>
    </citation>
    <scope>IDENTIFICATION</scope>
</reference>
<evidence type="ECO:0000313" key="3">
    <source>
        <dbReference type="Proteomes" id="UP000032180"/>
    </source>
</evidence>
<keyword evidence="1" id="KW-0472">Membrane</keyword>
<keyword evidence="3" id="KW-1185">Reference proteome</keyword>
<dbReference type="Proteomes" id="UP000032180">
    <property type="component" value="Chromosome 1"/>
</dbReference>
<evidence type="ECO:0000256" key="1">
    <source>
        <dbReference type="SAM" id="Phobius"/>
    </source>
</evidence>
<dbReference type="STRING" id="77586.A0A0D9V2Q0"/>
<dbReference type="Gene3D" id="1.20.1280.290">
    <property type="match status" value="1"/>
</dbReference>
<protein>
    <recommendedName>
        <fullName evidence="4">Bidirectional sugar transporter SWEET</fullName>
    </recommendedName>
</protein>
<dbReference type="Gramene" id="LPERR01G18890.1">
    <property type="protein sequence ID" value="LPERR01G18890.1"/>
    <property type="gene ID" value="LPERR01G18890"/>
</dbReference>
<keyword evidence="1" id="KW-1133">Transmembrane helix</keyword>
<evidence type="ECO:0008006" key="4">
    <source>
        <dbReference type="Google" id="ProtNLM"/>
    </source>
</evidence>
<sequence length="82" mass="8867">MFFLDCICWTAYALIIFDSNLALPNGIGAVIGAVLLILYAWYYRSTPMMSKAKNIKMPVIVSCPGASAADTTGCIVSVTIER</sequence>
<proteinExistence type="predicted"/>